<evidence type="ECO:0008006" key="4">
    <source>
        <dbReference type="Google" id="ProtNLM"/>
    </source>
</evidence>
<dbReference type="Proteomes" id="UP000694460">
    <property type="component" value="Unassembled WGS sequence"/>
</dbReference>
<keyword evidence="3" id="KW-1185">Reference proteome</keyword>
<keyword evidence="1" id="KW-0812">Transmembrane</keyword>
<feature type="transmembrane region" description="Helical" evidence="1">
    <location>
        <begin position="105"/>
        <end position="133"/>
    </location>
</feature>
<name>A0ABS5A2D0_9MYCO</name>
<keyword evidence="1" id="KW-1133">Transmembrane helix</keyword>
<sequence length="513" mass="56020">MTTVVPGYPGAHGIVPPPPPLIGPALPRYSEPGWTVWSRRVWPVDPLAGAPRRVLLAAVSAGLVGTALWRPSTLSIGYFVVAVMVFGVVYGTADRRPSRQEWVGVGLTLALFAVPGLLAADWLGVLCIMAGWIVGWCTLFGGRTWTAVLTAPFLPWVLAARVVRWVQHALPRRASIPSLSRIVVVLGVTVILVLVFGGLFAAADPAFARIFGNLVPSFDSADSTARVLVFGLVVFFVLAGAYLTRFPPRLDVLAPAPMRPVPRWEWALPLGVLDVLFLAFVAVQATVLFGGHTHVLETEGLTYAEYARQGFWQLLWVSALTLLVLSVAIRVAGRGEEADRRLLRVLVGILCATSVVVVISAIHRMWLYQQAYGFSTERLTVITIEVWLGVVFLLVAVAGIRISGRWLPHAVLVTGIVALLGLAALNPERLVADRNIDRFEQTGALDAKYLSGLSADIDPALHRLPESVRECVTARKRDPDPWYTFNLSRARADRPVSGERPDYCSAYWSSDYR</sequence>
<feature type="transmembrane region" description="Helical" evidence="1">
    <location>
        <begin position="183"/>
        <end position="203"/>
    </location>
</feature>
<dbReference type="Pfam" id="PF13687">
    <property type="entry name" value="DUF4153"/>
    <property type="match status" value="1"/>
</dbReference>
<dbReference type="EMBL" id="JAGIOP010000002">
    <property type="protein sequence ID" value="MBP2455914.1"/>
    <property type="molecule type" value="Genomic_DNA"/>
</dbReference>
<evidence type="ECO:0000256" key="1">
    <source>
        <dbReference type="SAM" id="Phobius"/>
    </source>
</evidence>
<keyword evidence="1" id="KW-0472">Membrane</keyword>
<evidence type="ECO:0000313" key="2">
    <source>
        <dbReference type="EMBL" id="MBP2455914.1"/>
    </source>
</evidence>
<organism evidence="2 3">
    <name type="scientific">Mycolicibacterium lutetiense</name>
    <dbReference type="NCBI Taxonomy" id="1641992"/>
    <lineage>
        <taxon>Bacteria</taxon>
        <taxon>Bacillati</taxon>
        <taxon>Actinomycetota</taxon>
        <taxon>Actinomycetes</taxon>
        <taxon>Mycobacteriales</taxon>
        <taxon>Mycobacteriaceae</taxon>
        <taxon>Mycolicibacterium</taxon>
    </lineage>
</organism>
<protein>
    <recommendedName>
        <fullName evidence="4">DUF4173 domain-containing protein</fullName>
    </recommendedName>
</protein>
<proteinExistence type="predicted"/>
<feature type="transmembrane region" description="Helical" evidence="1">
    <location>
        <begin position="311"/>
        <end position="333"/>
    </location>
</feature>
<dbReference type="RefSeq" id="WP_209922792.1">
    <property type="nucleotide sequence ID" value="NZ_JAGIOP010000002.1"/>
</dbReference>
<accession>A0ABS5A2D0</accession>
<evidence type="ECO:0000313" key="3">
    <source>
        <dbReference type="Proteomes" id="UP000694460"/>
    </source>
</evidence>
<reference evidence="2 3" key="1">
    <citation type="submission" date="2021-03" db="EMBL/GenBank/DDBJ databases">
        <title>Sequencing the genomes of 1000 actinobacteria strains.</title>
        <authorList>
            <person name="Klenk H.-P."/>
        </authorList>
    </citation>
    <scope>NUCLEOTIDE SEQUENCE [LARGE SCALE GENOMIC DNA]</scope>
    <source>
        <strain evidence="2 3">DSM 46713</strain>
    </source>
</reference>
<dbReference type="InterPro" id="IPR025291">
    <property type="entry name" value="DUF4153"/>
</dbReference>
<feature type="transmembrane region" description="Helical" evidence="1">
    <location>
        <begin position="345"/>
        <end position="367"/>
    </location>
</feature>
<comment type="caution">
    <text evidence="2">The sequence shown here is derived from an EMBL/GenBank/DDBJ whole genome shotgun (WGS) entry which is preliminary data.</text>
</comment>
<gene>
    <name evidence="2" type="ORF">JOF57_005827</name>
</gene>
<feature type="transmembrane region" description="Helical" evidence="1">
    <location>
        <begin position="145"/>
        <end position="163"/>
    </location>
</feature>
<feature type="transmembrane region" description="Helical" evidence="1">
    <location>
        <begin position="223"/>
        <end position="245"/>
    </location>
</feature>
<feature type="transmembrane region" description="Helical" evidence="1">
    <location>
        <begin position="76"/>
        <end position="93"/>
    </location>
</feature>
<feature type="transmembrane region" description="Helical" evidence="1">
    <location>
        <begin position="406"/>
        <end position="425"/>
    </location>
</feature>
<feature type="transmembrane region" description="Helical" evidence="1">
    <location>
        <begin position="379"/>
        <end position="399"/>
    </location>
</feature>
<feature type="transmembrane region" description="Helical" evidence="1">
    <location>
        <begin position="266"/>
        <end position="291"/>
    </location>
</feature>